<keyword evidence="2" id="KW-1185">Reference proteome</keyword>
<dbReference type="Proteomes" id="UP001607302">
    <property type="component" value="Unassembled WGS sequence"/>
</dbReference>
<evidence type="ECO:0000313" key="2">
    <source>
        <dbReference type="Proteomes" id="UP001607302"/>
    </source>
</evidence>
<accession>A0ABD2AQH5</accession>
<dbReference type="EMBL" id="JAUDFV010000141">
    <property type="protein sequence ID" value="KAL2722882.1"/>
    <property type="molecule type" value="Genomic_DNA"/>
</dbReference>
<reference evidence="1 2" key="1">
    <citation type="journal article" date="2024" name="Ann. Entomol. Soc. Am.">
        <title>Genomic analyses of the southern and eastern yellowjacket wasps (Hymenoptera: Vespidae) reveal evolutionary signatures of social life.</title>
        <authorList>
            <person name="Catto M.A."/>
            <person name="Caine P.B."/>
            <person name="Orr S.E."/>
            <person name="Hunt B.G."/>
            <person name="Goodisman M.A.D."/>
        </authorList>
    </citation>
    <scope>NUCLEOTIDE SEQUENCE [LARGE SCALE GENOMIC DNA]</scope>
    <source>
        <strain evidence="1">233</strain>
        <tissue evidence="1">Head and thorax</tissue>
    </source>
</reference>
<dbReference type="AlphaFoldDB" id="A0ABD2AQH5"/>
<sequence length="111" mass="12507">MATSFGAQSGDFYIEGITERRHHDIESLSALESLAKKSRAYAYAWNPVVLCCVPSTKLELPTGPDLMLEHDIAVYLKIASIKCIIPFYLYSNDEKTLTDLRLVDLQSLLLR</sequence>
<comment type="caution">
    <text evidence="1">The sequence shown here is derived from an EMBL/GenBank/DDBJ whole genome shotgun (WGS) entry which is preliminary data.</text>
</comment>
<protein>
    <submittedName>
        <fullName evidence="1">Uncharacterized protein</fullName>
    </submittedName>
</protein>
<name>A0ABD2AQH5_VESSQ</name>
<proteinExistence type="predicted"/>
<evidence type="ECO:0000313" key="1">
    <source>
        <dbReference type="EMBL" id="KAL2722882.1"/>
    </source>
</evidence>
<gene>
    <name evidence="1" type="ORF">V1478_009745</name>
</gene>
<organism evidence="1 2">
    <name type="scientific">Vespula squamosa</name>
    <name type="common">Southern yellow jacket</name>
    <name type="synonym">Wasp</name>
    <dbReference type="NCBI Taxonomy" id="30214"/>
    <lineage>
        <taxon>Eukaryota</taxon>
        <taxon>Metazoa</taxon>
        <taxon>Ecdysozoa</taxon>
        <taxon>Arthropoda</taxon>
        <taxon>Hexapoda</taxon>
        <taxon>Insecta</taxon>
        <taxon>Pterygota</taxon>
        <taxon>Neoptera</taxon>
        <taxon>Endopterygota</taxon>
        <taxon>Hymenoptera</taxon>
        <taxon>Apocrita</taxon>
        <taxon>Aculeata</taxon>
        <taxon>Vespoidea</taxon>
        <taxon>Vespidae</taxon>
        <taxon>Vespinae</taxon>
        <taxon>Vespula</taxon>
    </lineage>
</organism>